<keyword evidence="1" id="KW-1003">Cell membrane</keyword>
<sequence length="659" mass="73774">MNRLMTLFMLILAPLVYAEKSIKVPLHYATDKTGDLVLRGQSQTITIPISVLDGQKVESVDLALSLYNNNQIDRTLLWIAAGNRKLANVELRQRNRLQTVDIKIPPELISVQNPHIKLRVQHLLDKEPASFDSSALQTTLNLEQSHYTLTYSQDLGASIQTLHSFEEMIQSGQNRHFPIHLVSLIEENSAYSLNVASSLVQGWTLKSGRDDNQFDYAMDSNRITPLTGPTIVFGNKDRLLETGWLGEDLYEKISGPFLSTDVSVKGIEWLMIISGENDGEVRKAAEYFAQSIHHLPKQTHMVVAENALTENRILSSDTEYPLSLFTSQTNLTDSPLDLKIIMPSNILFSGEDKAQINLLLSHTRVDPGQGSMVLRVNGNFTSSLPLRSSYWRDSQHYRLNIPMRDFKPGINKISVEVHGPVGIRDQQSRFTAFMSDKSNLKLGSWVSFIPTESHQVSAADLLALANENGSLAQVTVDDSNPAQLSKLWRLLGYVSHSTQQVSSKLMVTSEAEQKREFHVALNPMDVSSDSVSETSNIAEVKQQLFEFVAEDQNSEYASSEVPFVFADEAQAVVKHDKDTGWYRIQFMESTVQQFDSFLRSDAAKPPTGVLSERNFSSNIQQFITAVFIGYPVGLALSALLIIWLMSAVVTRYLEERKCG</sequence>
<comment type="caution">
    <text evidence="2">The sequence shown here is derived from an EMBL/GenBank/DDBJ whole genome shotgun (WGS) entry which is preliminary data.</text>
</comment>
<protein>
    <recommendedName>
        <fullName evidence="1">Cyclic di-GMP-binding protein</fullName>
    </recommendedName>
    <alternativeName>
        <fullName evidence="1">Cellulose synthase regulatory subunit</fullName>
    </alternativeName>
</protein>
<dbReference type="InterPro" id="IPR018513">
    <property type="entry name" value="Cell_synthase_bac"/>
</dbReference>
<comment type="subcellular location">
    <subcellularLocation>
        <location evidence="1">Cell inner membrane</location>
    </subcellularLocation>
</comment>
<keyword evidence="1" id="KW-0812">Transmembrane</keyword>
<dbReference type="Gene3D" id="2.60.120.260">
    <property type="entry name" value="Galactose-binding domain-like"/>
    <property type="match status" value="1"/>
</dbReference>
<keyword evidence="1" id="KW-0973">c-di-GMP</keyword>
<dbReference type="EMBL" id="CAOF01000137">
    <property type="protein sequence ID" value="CCO48190.1"/>
    <property type="molecule type" value="Genomic_DNA"/>
</dbReference>
<keyword evidence="1" id="KW-0997">Cell inner membrane</keyword>
<evidence type="ECO:0000313" key="3">
    <source>
        <dbReference type="Proteomes" id="UP000018211"/>
    </source>
</evidence>
<comment type="pathway">
    <text evidence="1">Glycan metabolism; bacterial cellulose biosynthesis.</text>
</comment>
<reference evidence="2 3" key="1">
    <citation type="journal article" date="2013" name="ISME J.">
        <title>Comparative genomics of pathogenic lineages of Vibrio nigripulchritudo identifies virulence-associated traits.</title>
        <authorList>
            <person name="Goudenege D."/>
            <person name="Labreuche Y."/>
            <person name="Krin E."/>
            <person name="Ansquer D."/>
            <person name="Mangenot S."/>
            <person name="Calteau A."/>
            <person name="Medigue C."/>
            <person name="Mazel D."/>
            <person name="Polz M.F."/>
            <person name="Le Roux F."/>
        </authorList>
    </citation>
    <scope>NUCLEOTIDE SEQUENCE [LARGE SCALE GENOMIC DNA]</scope>
    <source>
        <strain evidence="2 3">SOn1</strain>
    </source>
</reference>
<evidence type="ECO:0000313" key="2">
    <source>
        <dbReference type="EMBL" id="CCO48190.1"/>
    </source>
</evidence>
<keyword evidence="1" id="KW-0135">Cellulose biosynthesis</keyword>
<keyword evidence="1" id="KW-1133">Transmembrane helix</keyword>
<feature type="transmembrane region" description="Helical" evidence="1">
    <location>
        <begin position="622"/>
        <end position="649"/>
    </location>
</feature>
<dbReference type="Proteomes" id="UP000018211">
    <property type="component" value="Unassembled WGS sequence"/>
</dbReference>
<comment type="subunit">
    <text evidence="1">Tightly associated with the cellulose synthase catalytic subunit.</text>
</comment>
<dbReference type="Pfam" id="PF03170">
    <property type="entry name" value="BcsB"/>
    <property type="match status" value="1"/>
</dbReference>
<dbReference type="RefSeq" id="WP_022612753.1">
    <property type="nucleotide sequence ID" value="NZ_LK391965.1"/>
</dbReference>
<gene>
    <name evidence="2" type="ORF">VIBNISOn1_450155</name>
</gene>
<comment type="function">
    <text evidence="1">Binds the cellulose synthase activator, bis-(3'-5') cyclic diguanylic acid (c-di-GMP).</text>
</comment>
<keyword evidence="1" id="KW-0472">Membrane</keyword>
<dbReference type="GO" id="GO:0006011">
    <property type="term" value="P:UDP-alpha-D-glucose metabolic process"/>
    <property type="evidence" value="ECO:0007669"/>
    <property type="project" value="InterPro"/>
</dbReference>
<dbReference type="GO" id="GO:0030244">
    <property type="term" value="P:cellulose biosynthetic process"/>
    <property type="evidence" value="ECO:0007669"/>
    <property type="project" value="UniProtKB-KW"/>
</dbReference>
<dbReference type="GO" id="GO:0005886">
    <property type="term" value="C:plasma membrane"/>
    <property type="evidence" value="ECO:0007669"/>
    <property type="project" value="UniProtKB-SubCell"/>
</dbReference>
<evidence type="ECO:0000256" key="1">
    <source>
        <dbReference type="RuleBase" id="RU365021"/>
    </source>
</evidence>
<dbReference type="AlphaFoldDB" id="A0AAV2VUU2"/>
<accession>A0AAV2VUU2</accession>
<comment type="similarity">
    <text evidence="1">Belongs to the AcsB/BcsB family.</text>
</comment>
<organism evidence="2 3">
    <name type="scientific">Vibrio nigripulchritudo SOn1</name>
    <dbReference type="NCBI Taxonomy" id="1238450"/>
    <lineage>
        <taxon>Bacteria</taxon>
        <taxon>Pseudomonadati</taxon>
        <taxon>Pseudomonadota</taxon>
        <taxon>Gammaproteobacteria</taxon>
        <taxon>Vibrionales</taxon>
        <taxon>Vibrionaceae</taxon>
        <taxon>Vibrio</taxon>
    </lineage>
</organism>
<proteinExistence type="inferred from homology"/>
<name>A0AAV2VUU2_9VIBR</name>